<evidence type="ECO:0000259" key="2">
    <source>
        <dbReference type="Pfam" id="PF08531"/>
    </source>
</evidence>
<dbReference type="PROSITE" id="PS51257">
    <property type="entry name" value="PROKAR_LIPOPROTEIN"/>
    <property type="match status" value="1"/>
</dbReference>
<evidence type="ECO:0000313" key="4">
    <source>
        <dbReference type="Proteomes" id="UP000036166"/>
    </source>
</evidence>
<dbReference type="Gene3D" id="2.60.120.260">
    <property type="entry name" value="Galactose-binding domain-like"/>
    <property type="match status" value="1"/>
</dbReference>
<gene>
    <name evidence="3" type="ORF">ACM15_26805</name>
</gene>
<dbReference type="InterPro" id="IPR013737">
    <property type="entry name" value="Bac_rhamnosid_N"/>
</dbReference>
<keyword evidence="1" id="KW-0732">Signal</keyword>
<sequence length="223" mass="25025">MQMKATLSSLLTTLVIILAGCTSGQTVSIKDLRVEMKENPVGIGVSQPRFMWKISSGSPDLTQTSYQIQVAESPDNLKNGKELLWDSGEVKSDESILIPYGGNPLQSRKQYYWRIKANTNQGSTDWSPINTWSMTLLNPSDWKATWIGENNLSNPGETKEGKTRLAARYLRKEFVADKPIQRAVLYISGLGFSESYINGKPVSEDIFAPGPSWYPNRVYYNVY</sequence>
<reference evidence="3 4" key="1">
    <citation type="submission" date="2015-06" db="EMBL/GenBank/DDBJ databases">
        <title>Draft Genome Sequence of Parabacteroides goldsteinii with Putative Novel Metallo-Beta-Lactamases Isolated from a Blood Culture from a Human Patient.</title>
        <authorList>
            <person name="Krogh T.J."/>
            <person name="Agergaard C.N."/>
            <person name="Moller-Jensen J."/>
            <person name="Justesen U.S."/>
        </authorList>
    </citation>
    <scope>NUCLEOTIDE SEQUENCE [LARGE SCALE GENOMIC DNA]</scope>
    <source>
        <strain evidence="3 4">910340</strain>
    </source>
</reference>
<comment type="caution">
    <text evidence="3">The sequence shown here is derived from an EMBL/GenBank/DDBJ whole genome shotgun (WGS) entry which is preliminary data.</text>
</comment>
<accession>A0A0J6C2Y7</accession>
<feature type="chain" id="PRO_5005268685" evidence="1">
    <location>
        <begin position="25"/>
        <end position="223"/>
    </location>
</feature>
<dbReference type="Proteomes" id="UP000036166">
    <property type="component" value="Unassembled WGS sequence"/>
</dbReference>
<dbReference type="PANTHER" id="PTHR33307:SF6">
    <property type="entry name" value="ALPHA-RHAMNOSIDASE (EUROFUNG)-RELATED"/>
    <property type="match status" value="1"/>
</dbReference>
<dbReference type="Pfam" id="PF08531">
    <property type="entry name" value="Bac_rhamnosid_N"/>
    <property type="match status" value="1"/>
</dbReference>
<dbReference type="Gene3D" id="2.60.40.10">
    <property type="entry name" value="Immunoglobulins"/>
    <property type="match status" value="1"/>
</dbReference>
<dbReference type="PANTHER" id="PTHR33307">
    <property type="entry name" value="ALPHA-RHAMNOSIDASE (EUROFUNG)"/>
    <property type="match status" value="1"/>
</dbReference>
<dbReference type="AlphaFoldDB" id="A0A0J6C2Y7"/>
<dbReference type="EMBL" id="LFJV01000177">
    <property type="protein sequence ID" value="KMM30656.1"/>
    <property type="molecule type" value="Genomic_DNA"/>
</dbReference>
<proteinExistence type="predicted"/>
<dbReference type="InterPro" id="IPR013783">
    <property type="entry name" value="Ig-like_fold"/>
</dbReference>
<organism evidence="3 4">
    <name type="scientific">Parabacteroides goldsteinii</name>
    <dbReference type="NCBI Taxonomy" id="328812"/>
    <lineage>
        <taxon>Bacteria</taxon>
        <taxon>Pseudomonadati</taxon>
        <taxon>Bacteroidota</taxon>
        <taxon>Bacteroidia</taxon>
        <taxon>Bacteroidales</taxon>
        <taxon>Tannerellaceae</taxon>
        <taxon>Parabacteroides</taxon>
    </lineage>
</organism>
<feature type="non-terminal residue" evidence="3">
    <location>
        <position position="223"/>
    </location>
</feature>
<evidence type="ECO:0000256" key="1">
    <source>
        <dbReference type="SAM" id="SignalP"/>
    </source>
</evidence>
<name>A0A0J6C2Y7_9BACT</name>
<protein>
    <submittedName>
        <fullName evidence="3">Alpha-rhamnosidase</fullName>
    </submittedName>
</protein>
<feature type="signal peptide" evidence="1">
    <location>
        <begin position="1"/>
        <end position="24"/>
    </location>
</feature>
<evidence type="ECO:0000313" key="3">
    <source>
        <dbReference type="EMBL" id="KMM30656.1"/>
    </source>
</evidence>
<feature type="domain" description="Bacterial alpha-L-rhamnosidase N-terminal" evidence="2">
    <location>
        <begin position="178"/>
        <end position="223"/>
    </location>
</feature>
<dbReference type="InterPro" id="IPR016007">
    <property type="entry name" value="Alpha_rhamnosid"/>
</dbReference>
<dbReference type="Pfam" id="PF25788">
    <property type="entry name" value="Ig_Rha78A_N"/>
    <property type="match status" value="1"/>
</dbReference>